<gene>
    <name evidence="1" type="ORF">GCM10009777_16480</name>
</gene>
<dbReference type="InterPro" id="IPR019238">
    <property type="entry name" value="AbiEi_2"/>
</dbReference>
<protein>
    <recommendedName>
        <fullName evidence="3">HTH iclR-type domain-containing protein</fullName>
    </recommendedName>
</protein>
<evidence type="ECO:0008006" key="3">
    <source>
        <dbReference type="Google" id="ProtNLM"/>
    </source>
</evidence>
<dbReference type="Pfam" id="PF09952">
    <property type="entry name" value="AbiEi_2"/>
    <property type="match status" value="1"/>
</dbReference>
<comment type="caution">
    <text evidence="1">The sequence shown here is derived from an EMBL/GenBank/DDBJ whole genome shotgun (WGS) entry which is preliminary data.</text>
</comment>
<proteinExistence type="predicted"/>
<reference evidence="2" key="1">
    <citation type="journal article" date="2019" name="Int. J. Syst. Evol. Microbiol.">
        <title>The Global Catalogue of Microorganisms (GCM) 10K type strain sequencing project: providing services to taxonomists for standard genome sequencing and annotation.</title>
        <authorList>
            <consortium name="The Broad Institute Genomics Platform"/>
            <consortium name="The Broad Institute Genome Sequencing Center for Infectious Disease"/>
            <person name="Wu L."/>
            <person name="Ma J."/>
        </authorList>
    </citation>
    <scope>NUCLEOTIDE SEQUENCE [LARGE SCALE GENOMIC DNA]</scope>
    <source>
        <strain evidence="2">JCM 14902</strain>
    </source>
</reference>
<dbReference type="Proteomes" id="UP001500326">
    <property type="component" value="Unassembled WGS sequence"/>
</dbReference>
<dbReference type="RefSeq" id="WP_344060310.1">
    <property type="nucleotide sequence ID" value="NZ_BAAAOH010000001.1"/>
</dbReference>
<name>A0ABP5DS01_9MICO</name>
<organism evidence="1 2">
    <name type="scientific">Microbacterium pumilum</name>
    <dbReference type="NCBI Taxonomy" id="344165"/>
    <lineage>
        <taxon>Bacteria</taxon>
        <taxon>Bacillati</taxon>
        <taxon>Actinomycetota</taxon>
        <taxon>Actinomycetes</taxon>
        <taxon>Micrococcales</taxon>
        <taxon>Microbacteriaceae</taxon>
        <taxon>Microbacterium</taxon>
    </lineage>
</organism>
<evidence type="ECO:0000313" key="2">
    <source>
        <dbReference type="Proteomes" id="UP001500326"/>
    </source>
</evidence>
<accession>A0ABP5DS01</accession>
<keyword evidence="2" id="KW-1185">Reference proteome</keyword>
<evidence type="ECO:0000313" key="1">
    <source>
        <dbReference type="EMBL" id="GAA1983338.1"/>
    </source>
</evidence>
<sequence length="359" mass="39325">MATTPTPMPEAEVVREATRRLLEVLPPSWSGELVAQSAVGALRRNDAELTVRAPSGVAATIPIEAKRIIEGRDVATIAEGAGSQTGLPGSDLIVMARYLPATVRDRLTDAGLSWADATGNVRVSLTWPGLFIFNRGADSDPWRGPGRPKGTLKGEPAAKVVRALIDFDRDWSMRDLVEASRASTGATYRVIEFLDEEGLVERINSRVVARDWQSILRRWSADYSFTRTNQTSKWIAPRGIDDVLARARETSDLRYAITSTVAASRWAPYAPPRSLMVYAESAAEIADAWGLRTAEGGTNVVLAQPNYDVVFERAEAWDGVTIAAPSQVVVDLLTGPGRNPSEAEELINWMSRNEPVWRR</sequence>
<dbReference type="EMBL" id="BAAAOH010000001">
    <property type="protein sequence ID" value="GAA1983338.1"/>
    <property type="molecule type" value="Genomic_DNA"/>
</dbReference>